<reference evidence="3" key="1">
    <citation type="submission" date="2023-03" db="EMBL/GenBank/DDBJ databases">
        <authorList>
            <person name="Steffen K."/>
            <person name="Cardenas P."/>
        </authorList>
    </citation>
    <scope>NUCLEOTIDE SEQUENCE</scope>
</reference>
<dbReference type="EMBL" id="CASHTH010003877">
    <property type="protein sequence ID" value="CAI8050546.1"/>
    <property type="molecule type" value="Genomic_DNA"/>
</dbReference>
<gene>
    <name evidence="3" type="ORF">GBAR_LOCUS27748</name>
</gene>
<dbReference type="Proteomes" id="UP001174909">
    <property type="component" value="Unassembled WGS sequence"/>
</dbReference>
<dbReference type="InterPro" id="IPR000073">
    <property type="entry name" value="AB_hydrolase_1"/>
</dbReference>
<keyword evidence="4" id="KW-1185">Reference proteome</keyword>
<dbReference type="Pfam" id="PF00561">
    <property type="entry name" value="Abhydrolase_1"/>
    <property type="match status" value="1"/>
</dbReference>
<accession>A0AA35XFJ5</accession>
<comment type="caution">
    <text evidence="3">The sequence shown here is derived from an EMBL/GenBank/DDBJ whole genome shotgun (WGS) entry which is preliminary data.</text>
</comment>
<protein>
    <submittedName>
        <fullName evidence="3">Epoxide hydrolase 4</fullName>
    </submittedName>
</protein>
<dbReference type="GO" id="GO:0004301">
    <property type="term" value="F:epoxide hydrolase activity"/>
    <property type="evidence" value="ECO:0007669"/>
    <property type="project" value="UniProtKB-ARBA"/>
</dbReference>
<feature type="domain" description="AB hydrolase-1" evidence="2">
    <location>
        <begin position="93"/>
        <end position="296"/>
    </location>
</feature>
<dbReference type="Gene3D" id="3.40.50.1820">
    <property type="entry name" value="alpha/beta hydrolase"/>
    <property type="match status" value="2"/>
</dbReference>
<dbReference type="PANTHER" id="PTHR43329">
    <property type="entry name" value="EPOXIDE HYDROLASE"/>
    <property type="match status" value="1"/>
</dbReference>
<keyword evidence="1" id="KW-0812">Transmembrane</keyword>
<proteinExistence type="predicted"/>
<evidence type="ECO:0000259" key="2">
    <source>
        <dbReference type="Pfam" id="PF00561"/>
    </source>
</evidence>
<name>A0AA35XFJ5_GEOBA</name>
<keyword evidence="1" id="KW-1133">Transmembrane helix</keyword>
<dbReference type="InterPro" id="IPR029058">
    <property type="entry name" value="AB_hydrolase_fold"/>
</dbReference>
<evidence type="ECO:0000313" key="3">
    <source>
        <dbReference type="EMBL" id="CAI8050546.1"/>
    </source>
</evidence>
<feature type="transmembrane region" description="Helical" evidence="1">
    <location>
        <begin position="6"/>
        <end position="32"/>
    </location>
</feature>
<organism evidence="3 4">
    <name type="scientific">Geodia barretti</name>
    <name type="common">Barrett's horny sponge</name>
    <dbReference type="NCBI Taxonomy" id="519541"/>
    <lineage>
        <taxon>Eukaryota</taxon>
        <taxon>Metazoa</taxon>
        <taxon>Porifera</taxon>
        <taxon>Demospongiae</taxon>
        <taxon>Heteroscleromorpha</taxon>
        <taxon>Tetractinellida</taxon>
        <taxon>Astrophorina</taxon>
        <taxon>Geodiidae</taxon>
        <taxon>Geodia</taxon>
    </lineage>
</organism>
<evidence type="ECO:0000313" key="4">
    <source>
        <dbReference type="Proteomes" id="UP001174909"/>
    </source>
</evidence>
<keyword evidence="1" id="KW-0472">Membrane</keyword>
<keyword evidence="3" id="KW-0378">Hydrolase</keyword>
<sequence>MALKKLRLLAAVAVLFCVYAVGQLLYVLFALLRNPRKALKRTARDIPPACLLDPALGSHEYVTANGLKFHCVCAGDTSKPLMLLLHGFPERVWSSEYSFNHLTADIVELIPALGHSSCILVGHDWGGVVSWRVTQRYPELVDRHIVLNCPHGRVFKNFLENSWTQLRRSWFIFLFQIPRLPEALISLQDYQFLEQLFTSHTSGVKNRDQFPAEVVEAYKYTFSRPGALTGPINYYRAMFSSPKDSLPRDKWTISVPTLIIWGDDDHVLQREMADCHDTICSDLTVKHIPNCSHWVQQDVPDLCDQYMTDFLSTKSVSM</sequence>
<evidence type="ECO:0000256" key="1">
    <source>
        <dbReference type="SAM" id="Phobius"/>
    </source>
</evidence>
<dbReference type="AlphaFoldDB" id="A0AA35XFJ5"/>
<dbReference type="SUPFAM" id="SSF53474">
    <property type="entry name" value="alpha/beta-Hydrolases"/>
    <property type="match status" value="1"/>
</dbReference>